<dbReference type="InterPro" id="IPR052516">
    <property type="entry name" value="N-heterocyclic_Hydroxylase"/>
</dbReference>
<reference evidence="2" key="1">
    <citation type="submission" date="2020-07" db="EMBL/GenBank/DDBJ databases">
        <title>Huge and variable diversity of episymbiotic CPR bacteria and DPANN archaea in groundwater ecosystems.</title>
        <authorList>
            <person name="He C.Y."/>
            <person name="Keren R."/>
            <person name="Whittaker M."/>
            <person name="Farag I.F."/>
            <person name="Doudna J."/>
            <person name="Cate J.H.D."/>
            <person name="Banfield J.F."/>
        </authorList>
    </citation>
    <scope>NUCLEOTIDE SEQUENCE</scope>
    <source>
        <strain evidence="2">NC_groundwater_1664_Pr3_B-0.1um_52_9</strain>
    </source>
</reference>
<proteinExistence type="predicted"/>
<dbReference type="PIRSF" id="PIRSF036389">
    <property type="entry name" value="IOR_B"/>
    <property type="match status" value="1"/>
</dbReference>
<name>A0A9D6Z3L1_9BACT</name>
<dbReference type="Proteomes" id="UP000807825">
    <property type="component" value="Unassembled WGS sequence"/>
</dbReference>
<evidence type="ECO:0000259" key="1">
    <source>
        <dbReference type="SMART" id="SM01008"/>
    </source>
</evidence>
<dbReference type="InterPro" id="IPR012368">
    <property type="entry name" value="OxRdtase_Mopterin-bd_su_IorB"/>
</dbReference>
<accession>A0A9D6Z3L1</accession>
<dbReference type="SMART" id="SM01008">
    <property type="entry name" value="Ald_Xan_dh_C"/>
    <property type="match status" value="1"/>
</dbReference>
<organism evidence="2 3">
    <name type="scientific">Desulfomonile tiedjei</name>
    <dbReference type="NCBI Taxonomy" id="2358"/>
    <lineage>
        <taxon>Bacteria</taxon>
        <taxon>Pseudomonadati</taxon>
        <taxon>Thermodesulfobacteriota</taxon>
        <taxon>Desulfomonilia</taxon>
        <taxon>Desulfomonilales</taxon>
        <taxon>Desulfomonilaceae</taxon>
        <taxon>Desulfomonile</taxon>
    </lineage>
</organism>
<dbReference type="InterPro" id="IPR046867">
    <property type="entry name" value="AldOxase/xan_DH_MoCoBD2"/>
</dbReference>
<dbReference type="InterPro" id="IPR037165">
    <property type="entry name" value="AldOxase/xan_DH_Mopterin-bd_sf"/>
</dbReference>
<evidence type="ECO:0000313" key="2">
    <source>
        <dbReference type="EMBL" id="MBI5249975.1"/>
    </source>
</evidence>
<dbReference type="Pfam" id="PF02738">
    <property type="entry name" value="MoCoBD_1"/>
    <property type="match status" value="1"/>
</dbReference>
<gene>
    <name evidence="2" type="ORF">HY912_10820</name>
</gene>
<dbReference type="InterPro" id="IPR008274">
    <property type="entry name" value="AldOxase/xan_DH_MoCoBD1"/>
</dbReference>
<dbReference type="Gene3D" id="3.90.1170.50">
    <property type="entry name" value="Aldehyde oxidase/xanthine dehydrogenase, a/b hammerhead"/>
    <property type="match status" value="1"/>
</dbReference>
<comment type="caution">
    <text evidence="2">The sequence shown here is derived from an EMBL/GenBank/DDBJ whole genome shotgun (WGS) entry which is preliminary data.</text>
</comment>
<dbReference type="EMBL" id="JACRDE010000293">
    <property type="protein sequence ID" value="MBI5249975.1"/>
    <property type="molecule type" value="Genomic_DNA"/>
</dbReference>
<dbReference type="SUPFAM" id="SSF56003">
    <property type="entry name" value="Molybdenum cofactor-binding domain"/>
    <property type="match status" value="2"/>
</dbReference>
<feature type="domain" description="Aldehyde oxidase/xanthine dehydrogenase a/b hammerhead" evidence="1">
    <location>
        <begin position="219"/>
        <end position="296"/>
    </location>
</feature>
<dbReference type="PANTHER" id="PTHR47495:SF1">
    <property type="entry name" value="BLL3820 PROTEIN"/>
    <property type="match status" value="1"/>
</dbReference>
<evidence type="ECO:0000313" key="3">
    <source>
        <dbReference type="Proteomes" id="UP000807825"/>
    </source>
</evidence>
<dbReference type="PANTHER" id="PTHR47495">
    <property type="entry name" value="ALDEHYDE DEHYDROGENASE"/>
    <property type="match status" value="1"/>
</dbReference>
<dbReference type="GO" id="GO:0016491">
    <property type="term" value="F:oxidoreductase activity"/>
    <property type="evidence" value="ECO:0007669"/>
    <property type="project" value="InterPro"/>
</dbReference>
<dbReference type="AlphaFoldDB" id="A0A9D6Z3L1"/>
<dbReference type="InterPro" id="IPR000674">
    <property type="entry name" value="Ald_Oxase/Xan_DH_a/b"/>
</dbReference>
<protein>
    <submittedName>
        <fullName evidence="2">Xanthine dehydrogenase family protein molybdopterin-binding subunit</fullName>
    </submittedName>
</protein>
<dbReference type="Gene3D" id="3.30.365.10">
    <property type="entry name" value="Aldehyde oxidase/xanthine dehydrogenase, molybdopterin binding domain"/>
    <property type="match status" value="4"/>
</dbReference>
<dbReference type="Pfam" id="PF20256">
    <property type="entry name" value="MoCoBD_2"/>
    <property type="match status" value="2"/>
</dbReference>
<sequence>MKEIKMHNPESSVAEALSVDRRQFLKILGGGIIVYFAPGLPSYAPDTIAAGGPALPKDFNAFLSIAEDGRVSCFTGKVEMGQGIVVSLAQMLAEELDVPLGSVNMVMGDTDLCPWDAGTYGSMSVKYFGPPLRAAAAEARAVLIQLAGERLGVAPERLETKSGIVCEKQSPDKKVSYGELAKGKRIERQLPDKPSLKAISGFTISGKSPLRTDAVLKVTGTAKYAGDISLPGMLYARILRPPAHGAKLLEAETSAAEKIPGVQVVRERDLIAVLHSRPDEAENALKAIKAKFSRPETNLNDGNIFERLLAAAPAGKIVAEAGDISQGKGMASKVTQATYTQGYVAHAPMETHTAVAKMDDGKVTVWASTQQPFGAQKQVAEALSLPLQNVRIITPFLGGGFGGKNDNKQAVEAARLAKLTGKPVQVAWTRAEEFFYDTFQPAAVVKVESGLDASNKIVFWDYHVYFAGGDKAPSFYDIPHKKTTAYGSWSESRSSHPFGTGPWRGPNGNTNTFARESHMDELATKAGMDPLSFRLDHVQDKRLLRVLDSAAKAFGWSSAPSPSGKGRGMACGIYKGTCIAAMGEADVDKSSGRCQVKRLVCVQDVGQVVNPEGAKMQMEGCAMMGLGYALSEITRFRDGEILDLSFDTYQLPKFSWMPKIETVLIENPDVPPQEGGEPMITLMGALVANAIFGAIGVRFHELPMSPERVLKALNESRGKSGKG</sequence>